<reference evidence="1 2" key="1">
    <citation type="journal article" date="2012" name="Proc. Natl. Acad. Sci. U.S.A.">
        <title>Comparative genomics of Ceriporiopsis subvermispora and Phanerochaete chrysosporium provide insight into selective ligninolysis.</title>
        <authorList>
            <person name="Fernandez-Fueyo E."/>
            <person name="Ruiz-Duenas F.J."/>
            <person name="Ferreira P."/>
            <person name="Floudas D."/>
            <person name="Hibbett D.S."/>
            <person name="Canessa P."/>
            <person name="Larrondo L.F."/>
            <person name="James T.Y."/>
            <person name="Seelenfreund D."/>
            <person name="Lobos S."/>
            <person name="Polanco R."/>
            <person name="Tello M."/>
            <person name="Honda Y."/>
            <person name="Watanabe T."/>
            <person name="Watanabe T."/>
            <person name="Ryu J.S."/>
            <person name="Kubicek C.P."/>
            <person name="Schmoll M."/>
            <person name="Gaskell J."/>
            <person name="Hammel K.E."/>
            <person name="St John F.J."/>
            <person name="Vanden Wymelenberg A."/>
            <person name="Sabat G."/>
            <person name="Splinter BonDurant S."/>
            <person name="Syed K."/>
            <person name="Yadav J.S."/>
            <person name="Doddapaneni H."/>
            <person name="Subramanian V."/>
            <person name="Lavin J.L."/>
            <person name="Oguiza J.A."/>
            <person name="Perez G."/>
            <person name="Pisabarro A.G."/>
            <person name="Ramirez L."/>
            <person name="Santoyo F."/>
            <person name="Master E."/>
            <person name="Coutinho P.M."/>
            <person name="Henrissat B."/>
            <person name="Lombard V."/>
            <person name="Magnuson J.K."/>
            <person name="Kuees U."/>
            <person name="Hori C."/>
            <person name="Igarashi K."/>
            <person name="Samejima M."/>
            <person name="Held B.W."/>
            <person name="Barry K.W."/>
            <person name="LaButti K.M."/>
            <person name="Lapidus A."/>
            <person name="Lindquist E.A."/>
            <person name="Lucas S.M."/>
            <person name="Riley R."/>
            <person name="Salamov A.A."/>
            <person name="Hoffmeister D."/>
            <person name="Schwenk D."/>
            <person name="Hadar Y."/>
            <person name="Yarden O."/>
            <person name="de Vries R.P."/>
            <person name="Wiebenga A."/>
            <person name="Stenlid J."/>
            <person name="Eastwood D."/>
            <person name="Grigoriev I.V."/>
            <person name="Berka R.M."/>
            <person name="Blanchette R.A."/>
            <person name="Kersten P."/>
            <person name="Martinez A.T."/>
            <person name="Vicuna R."/>
            <person name="Cullen D."/>
        </authorList>
    </citation>
    <scope>NUCLEOTIDE SEQUENCE [LARGE SCALE GENOMIC DNA]</scope>
    <source>
        <strain evidence="1 2">B</strain>
    </source>
</reference>
<dbReference type="OrthoDB" id="10261027at2759"/>
<gene>
    <name evidence="1" type="ORF">CERSUDRAFT_172151</name>
</gene>
<dbReference type="SUPFAM" id="SSF101542">
    <property type="entry name" value="Fungal immunomodulatory protein, FIP"/>
    <property type="match status" value="1"/>
</dbReference>
<organism evidence="1 2">
    <name type="scientific">Ceriporiopsis subvermispora (strain B)</name>
    <name type="common">White-rot fungus</name>
    <name type="synonym">Gelatoporia subvermispora</name>
    <dbReference type="NCBI Taxonomy" id="914234"/>
    <lineage>
        <taxon>Eukaryota</taxon>
        <taxon>Fungi</taxon>
        <taxon>Dikarya</taxon>
        <taxon>Basidiomycota</taxon>
        <taxon>Agaricomycotina</taxon>
        <taxon>Agaricomycetes</taxon>
        <taxon>Polyporales</taxon>
        <taxon>Gelatoporiaceae</taxon>
        <taxon>Gelatoporia</taxon>
    </lineage>
</organism>
<dbReference type="GO" id="GO:0030246">
    <property type="term" value="F:carbohydrate binding"/>
    <property type="evidence" value="ECO:0007669"/>
    <property type="project" value="InterPro"/>
</dbReference>
<dbReference type="AlphaFoldDB" id="M2QVQ0"/>
<dbReference type="SMR" id="M2QVQ0"/>
<evidence type="ECO:0000313" key="1">
    <source>
        <dbReference type="EMBL" id="EMD41188.1"/>
    </source>
</evidence>
<dbReference type="GO" id="GO:0002682">
    <property type="term" value="P:regulation of immune system process"/>
    <property type="evidence" value="ECO:0007669"/>
    <property type="project" value="InterPro"/>
</dbReference>
<accession>M2QVQ0</accession>
<dbReference type="EMBL" id="KB445792">
    <property type="protein sequence ID" value="EMD41188.1"/>
    <property type="molecule type" value="Genomic_DNA"/>
</dbReference>
<keyword evidence="2" id="KW-1185">Reference proteome</keyword>
<sequence>MFSEWVKLVRTNSATWKRGNPKVYFDHVTLPGVPTDKAYQYRVVKGDLDLGTRPTYELNKDGSQTINLLEYNKGYGIHEETPINVFVVDPEDGMETLVAEWKPKSRRPPKTSE</sequence>
<dbReference type="InterPro" id="IPR053742">
    <property type="entry name" value="Fungal_ImmunoLectin_sf"/>
</dbReference>
<dbReference type="HOGENOM" id="CLU_2145456_0_0_1"/>
<dbReference type="InterPro" id="IPR036344">
    <property type="entry name" value="FIP_sf"/>
</dbReference>
<dbReference type="InterPro" id="IPR015339">
    <property type="entry name" value="Immunomodulatory_FIP-Fve_fun"/>
</dbReference>
<evidence type="ECO:0000313" key="2">
    <source>
        <dbReference type="Proteomes" id="UP000016930"/>
    </source>
</evidence>
<dbReference type="Proteomes" id="UP000016930">
    <property type="component" value="Unassembled WGS sequence"/>
</dbReference>
<dbReference type="Pfam" id="PF09259">
    <property type="entry name" value="Fve"/>
    <property type="match status" value="1"/>
</dbReference>
<dbReference type="Gene3D" id="2.60.40.1790">
    <property type="entry name" value="Fungal immunomodulatory protein Fve"/>
    <property type="match status" value="1"/>
</dbReference>
<protein>
    <submittedName>
        <fullName evidence="1">Lectin FIP-fve</fullName>
    </submittedName>
</protein>
<name>M2QVQ0_CERS8</name>
<proteinExistence type="predicted"/>